<sequence>MPPEGRSGLPLPPARYLTQEQAAAYVGVSVRTFAAEVANGRWPPPLRRGARGGALTWDRARARADWHLARELLAAKLPKPEIRERLLKGLQRRDLRRTAMVRMAEADATTAQIAVVSSHTIDQTSRILDTYIPRRGEVAAGAIDAWERGGEKVVSIPARAR</sequence>
<comment type="caution">
    <text evidence="1">The sequence shown here is derived from an EMBL/GenBank/DDBJ whole genome shotgun (WGS) entry which is preliminary data.</text>
</comment>
<name>A0A5M6J173_9PROT</name>
<accession>A0A5M6J173</accession>
<dbReference type="RefSeq" id="WP_150039200.1">
    <property type="nucleotide sequence ID" value="NZ_OW485601.1"/>
</dbReference>
<dbReference type="Proteomes" id="UP000325255">
    <property type="component" value="Unassembled WGS sequence"/>
</dbReference>
<dbReference type="AlphaFoldDB" id="A0A5M6J173"/>
<proteinExistence type="predicted"/>
<dbReference type="OrthoDB" id="7873969at2"/>
<protein>
    <recommendedName>
        <fullName evidence="3">Helix-turn-helix domain-containing protein</fullName>
    </recommendedName>
</protein>
<dbReference type="EMBL" id="VWPK01000004">
    <property type="protein sequence ID" value="KAA5613817.1"/>
    <property type="molecule type" value="Genomic_DNA"/>
</dbReference>
<evidence type="ECO:0008006" key="3">
    <source>
        <dbReference type="Google" id="ProtNLM"/>
    </source>
</evidence>
<evidence type="ECO:0000313" key="1">
    <source>
        <dbReference type="EMBL" id="KAA5613817.1"/>
    </source>
</evidence>
<evidence type="ECO:0000313" key="2">
    <source>
        <dbReference type="Proteomes" id="UP000325255"/>
    </source>
</evidence>
<gene>
    <name evidence="1" type="ORF">F1189_03305</name>
</gene>
<keyword evidence="2" id="KW-1185">Reference proteome</keyword>
<reference evidence="1 2" key="1">
    <citation type="submission" date="2019-09" db="EMBL/GenBank/DDBJ databases">
        <title>Genome sequence of Rhodovastum atsumiense, a diverse member of the Acetobacteraceae family of non-sulfur purple photosynthetic bacteria.</title>
        <authorList>
            <person name="Meyer T."/>
            <person name="Kyndt J."/>
        </authorList>
    </citation>
    <scope>NUCLEOTIDE SEQUENCE [LARGE SCALE GENOMIC DNA]</scope>
    <source>
        <strain evidence="1 2">DSM 21279</strain>
    </source>
</reference>
<organism evidence="1 2">
    <name type="scientific">Rhodovastum atsumiense</name>
    <dbReference type="NCBI Taxonomy" id="504468"/>
    <lineage>
        <taxon>Bacteria</taxon>
        <taxon>Pseudomonadati</taxon>
        <taxon>Pseudomonadota</taxon>
        <taxon>Alphaproteobacteria</taxon>
        <taxon>Acetobacterales</taxon>
        <taxon>Acetobacteraceae</taxon>
        <taxon>Rhodovastum</taxon>
    </lineage>
</organism>